<dbReference type="EMBL" id="CAJNNV010025856">
    <property type="protein sequence ID" value="CAE8616361.1"/>
    <property type="molecule type" value="Genomic_DNA"/>
</dbReference>
<protein>
    <submittedName>
        <fullName evidence="3">Uncharacterized protein</fullName>
    </submittedName>
</protein>
<organism evidence="3 4">
    <name type="scientific">Polarella glacialis</name>
    <name type="common">Dinoflagellate</name>
    <dbReference type="NCBI Taxonomy" id="89957"/>
    <lineage>
        <taxon>Eukaryota</taxon>
        <taxon>Sar</taxon>
        <taxon>Alveolata</taxon>
        <taxon>Dinophyceae</taxon>
        <taxon>Suessiales</taxon>
        <taxon>Suessiaceae</taxon>
        <taxon>Polarella</taxon>
    </lineage>
</organism>
<accession>A0A813FS92</accession>
<sequence>TMAAADVAIPVHVPTGAGTRELIDLGNPVLKLQKLDNPQVSLNQLGQRYGAQALRSIFEKLTERGLPTTFEEIDLSDNLIGDEGALYLKQGLSESATLKRLIAPRSGIRSEGFASIGGLIATTPNLEMLVLSSNLADAAGVAGEFSSGLSKNKSLRHEQSCLAKGTLVAFIAPKPVMQATWGLMRGNSCVQRATVSCKQSSHLSKGRRAVKTNAAHDFRKQFKEGQKNMTPPVSDATRAFYESLLQENPDSHIAIRFAVENGIMPLDEHKKLLKKYNHLKEKGAFSVAVKLARALEKKRKLGGMKVKKDKKAQLRCSLALCLRCAFVFWREGSIPAPGKWGEVFDDCQGMRAKHGITNQCTSIFPYSSYVVDIGRAEVRPIGAHAEADGTAEVKQEKASALQVKRASKGAAVGRELEDPGHHALFFLLRPLTEAARKVAANLQPAPQKEVSDTFLGFGGVLAVVILQKGGDYIGRVAFDSLEAVSSVLECESLEVDGWALSPMGRVVWGWRTLAFRLVIPKPVGESSTGGTSVLAAIHELRQCIRLIWGSVQVAALLGGSGRIALTTLYRKLRRSQDTDRRSAGNYFRGCAELCAMFGLLGIPCGCTSAATLSPAEFMRLDTFEFIISPERKTEMSVINRTFGVEESTAVKKKCQERVKEAEMMIAQSKEKVQKAEKVAAQAKETKAFLAKEVKKLAKTKEVLQDQQSAAKEATVVAKEAGAAKEDLLPGIEAQVAAARAANEEWRNEESQVWEKECDYERRFKEAQDALEAMARSGTGPPIEVAELTQLPRALGRRDVETDPMLMGYPSRLKVADYRDMPRFEQLYTDKRARERQLQNRLQTAHEEQADKLMSRLTKSLPKDEEEQRSHPTPSHSSQAPVNFCRGADLKVKLAISTQVVSGVDDVLQGCNQRVRDLKKDLARQGRGLARGLAESAELFAE</sequence>
<evidence type="ECO:0000313" key="3">
    <source>
        <dbReference type="EMBL" id="CAE8616361.1"/>
    </source>
</evidence>
<dbReference type="PANTHER" id="PTHR33828:SF2">
    <property type="entry name" value="NUCLEOLIN"/>
    <property type="match status" value="1"/>
</dbReference>
<feature type="compositionally biased region" description="Polar residues" evidence="2">
    <location>
        <begin position="870"/>
        <end position="880"/>
    </location>
</feature>
<feature type="compositionally biased region" description="Basic and acidic residues" evidence="2">
    <location>
        <begin position="860"/>
        <end position="869"/>
    </location>
</feature>
<reference evidence="3" key="1">
    <citation type="submission" date="2021-02" db="EMBL/GenBank/DDBJ databases">
        <authorList>
            <person name="Dougan E. K."/>
            <person name="Rhodes N."/>
            <person name="Thang M."/>
            <person name="Chan C."/>
        </authorList>
    </citation>
    <scope>NUCLEOTIDE SEQUENCE</scope>
</reference>
<evidence type="ECO:0000313" key="4">
    <source>
        <dbReference type="Proteomes" id="UP000654075"/>
    </source>
</evidence>
<evidence type="ECO:0000256" key="2">
    <source>
        <dbReference type="SAM" id="MobiDB-lite"/>
    </source>
</evidence>
<dbReference type="PANTHER" id="PTHR33828">
    <property type="entry name" value="OS05G0596200 PROTEIN"/>
    <property type="match status" value="1"/>
</dbReference>
<dbReference type="AlphaFoldDB" id="A0A813FS92"/>
<feature type="non-terminal residue" evidence="3">
    <location>
        <position position="941"/>
    </location>
</feature>
<keyword evidence="1" id="KW-0175">Coiled coil</keyword>
<proteinExistence type="predicted"/>
<feature type="region of interest" description="Disordered" evidence="2">
    <location>
        <begin position="860"/>
        <end position="881"/>
    </location>
</feature>
<feature type="coiled-coil region" evidence="1">
    <location>
        <begin position="651"/>
        <end position="748"/>
    </location>
</feature>
<dbReference type="SUPFAM" id="SSF52047">
    <property type="entry name" value="RNI-like"/>
    <property type="match status" value="1"/>
</dbReference>
<dbReference type="SMART" id="SM00368">
    <property type="entry name" value="LRR_RI"/>
    <property type="match status" value="1"/>
</dbReference>
<dbReference type="OrthoDB" id="361835at2759"/>
<dbReference type="Gene3D" id="3.80.10.10">
    <property type="entry name" value="Ribonuclease Inhibitor"/>
    <property type="match status" value="1"/>
</dbReference>
<dbReference type="InterPro" id="IPR032675">
    <property type="entry name" value="LRR_dom_sf"/>
</dbReference>
<gene>
    <name evidence="3" type="ORF">PGLA1383_LOCUS34056</name>
</gene>
<feature type="non-terminal residue" evidence="3">
    <location>
        <position position="1"/>
    </location>
</feature>
<name>A0A813FS92_POLGL</name>
<comment type="caution">
    <text evidence="3">The sequence shown here is derived from an EMBL/GenBank/DDBJ whole genome shotgun (WGS) entry which is preliminary data.</text>
</comment>
<evidence type="ECO:0000256" key="1">
    <source>
        <dbReference type="SAM" id="Coils"/>
    </source>
</evidence>
<keyword evidence="4" id="KW-1185">Reference proteome</keyword>
<dbReference type="Proteomes" id="UP000654075">
    <property type="component" value="Unassembled WGS sequence"/>
</dbReference>